<sequence length="155" mass="16921">MARSLNLTKPLEEADDKVQHGVTDLVLCHVRGQNAAAGDYGSALASSVISNELPKSVGQIANETITQSTYNLFNVLTIFGSRLFNFFEKPLNFLGEVRGTILTTLILPILPRHPQDPVYGFLQVGGGVEEGNRLGRIGVYVRVTSKDIMTQLYDA</sequence>
<organism evidence="1 2">
    <name type="scientific">Babesia caballi</name>
    <dbReference type="NCBI Taxonomy" id="5871"/>
    <lineage>
        <taxon>Eukaryota</taxon>
        <taxon>Sar</taxon>
        <taxon>Alveolata</taxon>
        <taxon>Apicomplexa</taxon>
        <taxon>Aconoidasida</taxon>
        <taxon>Piroplasmida</taxon>
        <taxon>Babesiidae</taxon>
        <taxon>Babesia</taxon>
    </lineage>
</organism>
<proteinExistence type="predicted"/>
<evidence type="ECO:0000313" key="1">
    <source>
        <dbReference type="EMBL" id="GIX63401.1"/>
    </source>
</evidence>
<dbReference type="AlphaFoldDB" id="A0AAV4LWB1"/>
<dbReference type="RefSeq" id="XP_067715470.1">
    <property type="nucleotide sequence ID" value="XM_067859369.1"/>
</dbReference>
<dbReference type="Proteomes" id="UP001497744">
    <property type="component" value="Unassembled WGS sequence"/>
</dbReference>
<name>A0AAV4LWB1_BABCB</name>
<accession>A0AAV4LWB1</accession>
<reference evidence="1 2" key="1">
    <citation type="submission" date="2021-06" db="EMBL/GenBank/DDBJ databases">
        <title>Genome sequence of Babesia caballi.</title>
        <authorList>
            <person name="Yamagishi J."/>
            <person name="Kidaka T."/>
            <person name="Ochi A."/>
        </authorList>
    </citation>
    <scope>NUCLEOTIDE SEQUENCE [LARGE SCALE GENOMIC DNA]</scope>
    <source>
        <strain evidence="1">USDA-D6B2</strain>
    </source>
</reference>
<dbReference type="GeneID" id="94194882"/>
<evidence type="ECO:0000313" key="2">
    <source>
        <dbReference type="Proteomes" id="UP001497744"/>
    </source>
</evidence>
<dbReference type="EMBL" id="BPLF01000002">
    <property type="protein sequence ID" value="GIX63401.1"/>
    <property type="molecule type" value="Genomic_DNA"/>
</dbReference>
<gene>
    <name evidence="1" type="ORF">BcabD6B2_28360</name>
</gene>
<comment type="caution">
    <text evidence="1">The sequence shown here is derived from an EMBL/GenBank/DDBJ whole genome shotgun (WGS) entry which is preliminary data.</text>
</comment>
<keyword evidence="2" id="KW-1185">Reference proteome</keyword>
<protein>
    <submittedName>
        <fullName evidence="1">Uncharacterized protein</fullName>
    </submittedName>
</protein>